<feature type="compositionally biased region" description="Low complexity" evidence="1">
    <location>
        <begin position="787"/>
        <end position="796"/>
    </location>
</feature>
<feature type="region of interest" description="Disordered" evidence="1">
    <location>
        <begin position="971"/>
        <end position="1000"/>
    </location>
</feature>
<feature type="compositionally biased region" description="Basic and acidic residues" evidence="1">
    <location>
        <begin position="585"/>
        <end position="597"/>
    </location>
</feature>
<dbReference type="OrthoDB" id="67027at2759"/>
<feature type="region of interest" description="Disordered" evidence="1">
    <location>
        <begin position="582"/>
        <end position="943"/>
    </location>
</feature>
<reference evidence="3" key="1">
    <citation type="submission" date="2020-01" db="EMBL/GenBank/DDBJ databases">
        <authorList>
            <consortium name="DOE Joint Genome Institute"/>
            <person name="Haridas S."/>
            <person name="Albert R."/>
            <person name="Binder M."/>
            <person name="Bloem J."/>
            <person name="Labutti K."/>
            <person name="Salamov A."/>
            <person name="Andreopoulos B."/>
            <person name="Baker S.E."/>
            <person name="Barry K."/>
            <person name="Bills G."/>
            <person name="Bluhm B.H."/>
            <person name="Cannon C."/>
            <person name="Castanera R."/>
            <person name="Culley D.E."/>
            <person name="Daum C."/>
            <person name="Ezra D."/>
            <person name="Gonzalez J.B."/>
            <person name="Henrissat B."/>
            <person name="Kuo A."/>
            <person name="Liang C."/>
            <person name="Lipzen A."/>
            <person name="Lutzoni F."/>
            <person name="Magnuson J."/>
            <person name="Mondo S."/>
            <person name="Nolan M."/>
            <person name="Ohm R."/>
            <person name="Pangilinan J."/>
            <person name="Park H.-J."/>
            <person name="Ramirez L."/>
            <person name="Alfaro M."/>
            <person name="Sun H."/>
            <person name="Tritt A."/>
            <person name="Yoshinaga Y."/>
            <person name="Zwiers L.-H."/>
            <person name="Turgeon B.G."/>
            <person name="Goodwin S.B."/>
            <person name="Spatafora J.W."/>
            <person name="Crous P.W."/>
            <person name="Grigoriev I.V."/>
        </authorList>
    </citation>
    <scope>NUCLEOTIDE SEQUENCE</scope>
    <source>
        <strain evidence="3">IPT5</strain>
    </source>
</reference>
<feature type="compositionally biased region" description="Polar residues" evidence="1">
    <location>
        <begin position="834"/>
        <end position="848"/>
    </location>
</feature>
<feature type="region of interest" description="Disordered" evidence="1">
    <location>
        <begin position="376"/>
        <end position="425"/>
    </location>
</feature>
<feature type="compositionally biased region" description="Basic and acidic residues" evidence="1">
    <location>
        <begin position="723"/>
        <end position="766"/>
    </location>
</feature>
<feature type="compositionally biased region" description="Polar residues" evidence="1">
    <location>
        <begin position="454"/>
        <end position="464"/>
    </location>
</feature>
<dbReference type="PROSITE" id="PS50142">
    <property type="entry name" value="RNASE_3_2"/>
    <property type="match status" value="1"/>
</dbReference>
<feature type="domain" description="RNase III" evidence="2">
    <location>
        <begin position="115"/>
        <end position="242"/>
    </location>
</feature>
<evidence type="ECO:0000313" key="4">
    <source>
        <dbReference type="Proteomes" id="UP000799423"/>
    </source>
</evidence>
<organism evidence="3 4">
    <name type="scientific">Plenodomus tracheiphilus IPT5</name>
    <dbReference type="NCBI Taxonomy" id="1408161"/>
    <lineage>
        <taxon>Eukaryota</taxon>
        <taxon>Fungi</taxon>
        <taxon>Dikarya</taxon>
        <taxon>Ascomycota</taxon>
        <taxon>Pezizomycotina</taxon>
        <taxon>Dothideomycetes</taxon>
        <taxon>Pleosporomycetidae</taxon>
        <taxon>Pleosporales</taxon>
        <taxon>Pleosporineae</taxon>
        <taxon>Leptosphaeriaceae</taxon>
        <taxon>Plenodomus</taxon>
    </lineage>
</organism>
<feature type="compositionally biased region" description="Basic and acidic residues" evidence="1">
    <location>
        <begin position="801"/>
        <end position="810"/>
    </location>
</feature>
<dbReference type="Proteomes" id="UP000799423">
    <property type="component" value="Unassembled WGS sequence"/>
</dbReference>
<dbReference type="AlphaFoldDB" id="A0A6A7BLD0"/>
<accession>A0A6A7BLD0</accession>
<feature type="compositionally biased region" description="Polar residues" evidence="1">
    <location>
        <begin position="769"/>
        <end position="786"/>
    </location>
</feature>
<feature type="compositionally biased region" description="Low complexity" evidence="1">
    <location>
        <begin position="633"/>
        <end position="644"/>
    </location>
</feature>
<protein>
    <recommendedName>
        <fullName evidence="2">RNase III domain-containing protein</fullName>
    </recommendedName>
</protein>
<feature type="compositionally biased region" description="Polar residues" evidence="1">
    <location>
        <begin position="338"/>
        <end position="351"/>
    </location>
</feature>
<gene>
    <name evidence="3" type="ORF">T440DRAFT_503916</name>
</gene>
<proteinExistence type="predicted"/>
<feature type="compositionally biased region" description="Polar residues" evidence="1">
    <location>
        <begin position="890"/>
        <end position="920"/>
    </location>
</feature>
<dbReference type="EMBL" id="MU006289">
    <property type="protein sequence ID" value="KAF2856280.1"/>
    <property type="molecule type" value="Genomic_DNA"/>
</dbReference>
<dbReference type="InterPro" id="IPR036389">
    <property type="entry name" value="RNase_III_sf"/>
</dbReference>
<feature type="compositionally biased region" description="Polar residues" evidence="1">
    <location>
        <begin position="659"/>
        <end position="669"/>
    </location>
</feature>
<dbReference type="SUPFAM" id="SSF69065">
    <property type="entry name" value="RNase III domain-like"/>
    <property type="match status" value="1"/>
</dbReference>
<feature type="compositionally biased region" description="Basic and acidic residues" evidence="1">
    <location>
        <begin position="878"/>
        <end position="888"/>
    </location>
</feature>
<name>A0A6A7BLD0_9PLEO</name>
<evidence type="ECO:0000256" key="1">
    <source>
        <dbReference type="SAM" id="MobiDB-lite"/>
    </source>
</evidence>
<dbReference type="InterPro" id="IPR000999">
    <property type="entry name" value="RNase_III_dom"/>
</dbReference>
<dbReference type="Gene3D" id="1.10.1520.10">
    <property type="entry name" value="Ribonuclease III domain"/>
    <property type="match status" value="1"/>
</dbReference>
<keyword evidence="4" id="KW-1185">Reference proteome</keyword>
<feature type="compositionally biased region" description="Low complexity" evidence="1">
    <location>
        <begin position="391"/>
        <end position="403"/>
    </location>
</feature>
<evidence type="ECO:0000313" key="3">
    <source>
        <dbReference type="EMBL" id="KAF2856280.1"/>
    </source>
</evidence>
<feature type="region of interest" description="Disordered" evidence="1">
    <location>
        <begin position="299"/>
        <end position="362"/>
    </location>
</feature>
<dbReference type="GO" id="GO:0004525">
    <property type="term" value="F:ribonuclease III activity"/>
    <property type="evidence" value="ECO:0007669"/>
    <property type="project" value="InterPro"/>
</dbReference>
<dbReference type="GO" id="GO:0006396">
    <property type="term" value="P:RNA processing"/>
    <property type="evidence" value="ECO:0007669"/>
    <property type="project" value="InterPro"/>
</dbReference>
<feature type="compositionally biased region" description="Basic and acidic residues" evidence="1">
    <location>
        <begin position="299"/>
        <end position="312"/>
    </location>
</feature>
<feature type="compositionally biased region" description="Polar residues" evidence="1">
    <location>
        <begin position="599"/>
        <end position="632"/>
    </location>
</feature>
<feature type="compositionally biased region" description="Basic and acidic residues" evidence="1">
    <location>
        <begin position="979"/>
        <end position="990"/>
    </location>
</feature>
<sequence length="1000" mass="112480">MDIVRRFVMKKSLGPVTWSKLYNQRRCYSRNQAASLGLGRKISVPSLVSRIRNRLGDLFSWVQGHERQHFGPTCRIPDLFQRRDQIYFDLLTKRLQWVPPAPELHHDLLEAAVGVGHVEAHIGYNFKNRLLCIEALKTTGRQWPLYYKGVSEVIGRNNRLALLGDRIIRLALCDMWYYSGHSTGKYNHMHQLTETRVALDITGRAMNLNRDILLPKIFSAPLNDHVAETFEAILGAVYVDSNNSVPTVKEVLQKLGMTDHEFLQNAGSGSQALPALEDEEAGLDKFYRQNPQAYKTRLEREQKTRDRVEKRNIRLAGNGHDKPIRLSSAPQGLKNKTDANVESQAARQQPAPSDWQRVGPQDTQEEPLLPVLLNDVDATKPTSSPPGQPVSSSLQEETSSQSPSERDQQAPWEDVPKASSQEEAYLASAPNPAFKLVPKSLQANSRALKASDAPLNSKTMSKSNETWREDLERKEQWAANLSEKDKRKAWSAAQYIWTKAPKKGREYSLSDYYKAKLRDAIFHRMTEKVQKRLPKEVAALGVFERRQALKFAFRKYRRLQAMGLTPNVNVLHDSEIGVAYRRRMEKREQKTTSKEGSWEGTSIMQKKTQATPTIDPQEQANTANENNPSKAQSPRSPSVESSDSMQHPGLGLNEEPTEASPTAKSQSPASAGIAPGVLAQEVSNCSGPHQQKRLTWRALKLDKSEDETQPAPSNKSEAQQDDGETKQRDVKDTKQRDVKDTKQRDVKDTKQQDVKDTKQRDVKDTKQQALESASQQHTADVSEQGSTNAAGATAATPKSRIQSDLDKTDNTPKSPTPITIHDDSCECEMGQFRATMTSDQMASTTTPDTGEPGMKQEIQSPNKAEDHHGSFVTFKKSAQPEKKDDMARSETLNPTDTDTTVITESATIESTTDKPTQTSAEEPLPAQTRKTASGLPKPLRKKLGQKHFSFQEIIAKKMELEADKKMLKFLRRQQKKGTKRQEKQVQEEQMKQVTYRPPKV</sequence>
<evidence type="ECO:0000259" key="2">
    <source>
        <dbReference type="PROSITE" id="PS50142"/>
    </source>
</evidence>
<feature type="region of interest" description="Disordered" evidence="1">
    <location>
        <begin position="447"/>
        <end position="468"/>
    </location>
</feature>